<dbReference type="OrthoDB" id="1929779at2759"/>
<dbReference type="AlphaFoldDB" id="A0A834YU24"/>
<comment type="caution">
    <text evidence="2">The sequence shown here is derived from an EMBL/GenBank/DDBJ whole genome shotgun (WGS) entry which is preliminary data.</text>
</comment>
<evidence type="ECO:0000256" key="1">
    <source>
        <dbReference type="SAM" id="MobiDB-lite"/>
    </source>
</evidence>
<dbReference type="EMBL" id="JABCRI010000014">
    <property type="protein sequence ID" value="KAF8393715.1"/>
    <property type="molecule type" value="Genomic_DNA"/>
</dbReference>
<feature type="region of interest" description="Disordered" evidence="1">
    <location>
        <begin position="224"/>
        <end position="328"/>
    </location>
</feature>
<dbReference type="OMA" id="AHKHMEI"/>
<feature type="compositionally biased region" description="Polar residues" evidence="1">
    <location>
        <begin position="117"/>
        <end position="148"/>
    </location>
</feature>
<feature type="compositionally biased region" description="Polar residues" evidence="1">
    <location>
        <begin position="271"/>
        <end position="298"/>
    </location>
</feature>
<reference evidence="2 3" key="1">
    <citation type="submission" date="2020-04" db="EMBL/GenBank/DDBJ databases">
        <title>Plant Genome Project.</title>
        <authorList>
            <person name="Zhang R.-G."/>
        </authorList>
    </citation>
    <scope>NUCLEOTIDE SEQUENCE [LARGE SCALE GENOMIC DNA]</scope>
    <source>
        <strain evidence="2">YNK0</strain>
        <tissue evidence="2">Leaf</tissue>
    </source>
</reference>
<feature type="compositionally biased region" description="Basic and acidic residues" evidence="1">
    <location>
        <begin position="304"/>
        <end position="317"/>
    </location>
</feature>
<feature type="region of interest" description="Disordered" evidence="1">
    <location>
        <begin position="387"/>
        <end position="430"/>
    </location>
</feature>
<evidence type="ECO:0000313" key="2">
    <source>
        <dbReference type="EMBL" id="KAF8393715.1"/>
    </source>
</evidence>
<accession>A0A834YU24</accession>
<organism evidence="2 3">
    <name type="scientific">Tetracentron sinense</name>
    <name type="common">Spur-leaf</name>
    <dbReference type="NCBI Taxonomy" id="13715"/>
    <lineage>
        <taxon>Eukaryota</taxon>
        <taxon>Viridiplantae</taxon>
        <taxon>Streptophyta</taxon>
        <taxon>Embryophyta</taxon>
        <taxon>Tracheophyta</taxon>
        <taxon>Spermatophyta</taxon>
        <taxon>Magnoliopsida</taxon>
        <taxon>Trochodendrales</taxon>
        <taxon>Trochodendraceae</taxon>
        <taxon>Tetracentron</taxon>
    </lineage>
</organism>
<proteinExistence type="predicted"/>
<keyword evidence="3" id="KW-1185">Reference proteome</keyword>
<feature type="compositionally biased region" description="Polar residues" evidence="1">
    <location>
        <begin position="224"/>
        <end position="239"/>
    </location>
</feature>
<dbReference type="PANTHER" id="PTHR31949">
    <property type="entry name" value="GASTRIC MUCIN-LIKE PROTEIN"/>
    <property type="match status" value="1"/>
</dbReference>
<sequence length="430" mass="47439">MKGGRRRILPPTTTARKDRDEDLLLFREMHKRDKERIISLLQPVSDEFEPNAGNYPLYRIASAKKGPGYEFLAESNKNDYDWLKTPPATPLFPSLEMEANAPELAVHREIPIMQPLSRFSGNSEASKATRSASSNPKPKVPSRSTTPSARPRLSSIVETTKTKELPALNQKMTHRPRLSSIVETTKTKELPALNQKMTQLRSDINKRSCNSTMTITSKPMNQKETCSNFLSSKNSNTKPAGSRGVSPIVRSQTNIPGLSDETPPNLRTDRSTSASRGRACSNPTATVESKRQSCSPSMTRRGRKMEVKQESEREVTTRKGIRSSSDGSVVVGSRMVEKVMNARKAGGAEEKETKPKSLNESLGFGRMISRNSLDMALKHMAIKRDPISYRHSGTAIGKSSTTTSNTSSSQSTPRATQLHEVGSLQSSGKY</sequence>
<evidence type="ECO:0000313" key="3">
    <source>
        <dbReference type="Proteomes" id="UP000655225"/>
    </source>
</evidence>
<feature type="compositionally biased region" description="Low complexity" evidence="1">
    <location>
        <begin position="399"/>
        <end position="412"/>
    </location>
</feature>
<dbReference type="Proteomes" id="UP000655225">
    <property type="component" value="Unassembled WGS sequence"/>
</dbReference>
<gene>
    <name evidence="2" type="ORF">HHK36_019913</name>
</gene>
<dbReference type="GO" id="GO:0055028">
    <property type="term" value="C:cortical microtubule"/>
    <property type="evidence" value="ECO:0007669"/>
    <property type="project" value="TreeGrafter"/>
</dbReference>
<name>A0A834YU24_TETSI</name>
<feature type="region of interest" description="Disordered" evidence="1">
    <location>
        <begin position="116"/>
        <end position="167"/>
    </location>
</feature>
<dbReference type="GO" id="GO:0043622">
    <property type="term" value="P:cortical microtubule organization"/>
    <property type="evidence" value="ECO:0007669"/>
    <property type="project" value="TreeGrafter"/>
</dbReference>
<dbReference type="PANTHER" id="PTHR31949:SF6">
    <property type="entry name" value="DUF4005 DOMAIN-CONTAINING PROTEIN"/>
    <property type="match status" value="1"/>
</dbReference>
<protein>
    <submittedName>
        <fullName evidence="2">Uncharacterized protein</fullName>
    </submittedName>
</protein>